<organism evidence="2 3">
    <name type="scientific">Limnochorda pilosa</name>
    <dbReference type="NCBI Taxonomy" id="1555112"/>
    <lineage>
        <taxon>Bacteria</taxon>
        <taxon>Bacillati</taxon>
        <taxon>Bacillota</taxon>
        <taxon>Limnochordia</taxon>
        <taxon>Limnochordales</taxon>
        <taxon>Limnochordaceae</taxon>
        <taxon>Limnochorda</taxon>
    </lineage>
</organism>
<protein>
    <recommendedName>
        <fullName evidence="4">C4-dicarboxylate ABC transporter substrate-binding protein</fullName>
    </recommendedName>
</protein>
<dbReference type="OrthoDB" id="9776669at2"/>
<proteinExistence type="predicted"/>
<dbReference type="KEGG" id="lpil:LIP_0028"/>
<dbReference type="PANTHER" id="PTHR42941:SF1">
    <property type="entry name" value="SLL1037 PROTEIN"/>
    <property type="match status" value="1"/>
</dbReference>
<keyword evidence="1" id="KW-0732">Signal</keyword>
<keyword evidence="3" id="KW-1185">Reference proteome</keyword>
<evidence type="ECO:0008006" key="4">
    <source>
        <dbReference type="Google" id="ProtNLM"/>
    </source>
</evidence>
<evidence type="ECO:0000313" key="2">
    <source>
        <dbReference type="EMBL" id="BAS25887.1"/>
    </source>
</evidence>
<feature type="signal peptide" evidence="1">
    <location>
        <begin position="1"/>
        <end position="28"/>
    </location>
</feature>
<dbReference type="InterPro" id="IPR011852">
    <property type="entry name" value="TRAP_TAXI"/>
</dbReference>
<dbReference type="EMBL" id="AP014924">
    <property type="protein sequence ID" value="BAS25887.1"/>
    <property type="molecule type" value="Genomic_DNA"/>
</dbReference>
<name>A0A0K2SFS7_LIMPI</name>
<evidence type="ECO:0000256" key="1">
    <source>
        <dbReference type="SAM" id="SignalP"/>
    </source>
</evidence>
<dbReference type="AlphaFoldDB" id="A0A0K2SFS7"/>
<dbReference type="CDD" id="cd13520">
    <property type="entry name" value="PBP2_TAXI_TRAP"/>
    <property type="match status" value="1"/>
</dbReference>
<reference evidence="3" key="1">
    <citation type="submission" date="2015-07" db="EMBL/GenBank/DDBJ databases">
        <title>Complete genome sequence and phylogenetic analysis of Limnochorda pilosa.</title>
        <authorList>
            <person name="Watanabe M."/>
            <person name="Kojima H."/>
            <person name="Fukui M."/>
        </authorList>
    </citation>
    <scope>NUCLEOTIDE SEQUENCE [LARGE SCALE GENOMIC DNA]</scope>
    <source>
        <strain evidence="3">HC45</strain>
    </source>
</reference>
<dbReference type="RefSeq" id="WP_068132702.1">
    <property type="nucleotide sequence ID" value="NZ_AP014924.1"/>
</dbReference>
<gene>
    <name evidence="2" type="ORF">LIP_0028</name>
</gene>
<evidence type="ECO:0000313" key="3">
    <source>
        <dbReference type="Proteomes" id="UP000065807"/>
    </source>
</evidence>
<dbReference type="PANTHER" id="PTHR42941">
    <property type="entry name" value="SLL1037 PROTEIN"/>
    <property type="match status" value="1"/>
</dbReference>
<dbReference type="Gene3D" id="3.40.190.10">
    <property type="entry name" value="Periplasmic binding protein-like II"/>
    <property type="match status" value="2"/>
</dbReference>
<dbReference type="NCBIfam" id="TIGR02122">
    <property type="entry name" value="TRAP_TAXI"/>
    <property type="match status" value="1"/>
</dbReference>
<accession>A0A0K2SFS7</accession>
<dbReference type="STRING" id="1555112.LIP_0028"/>
<dbReference type="Pfam" id="PF16868">
    <property type="entry name" value="NMT1_3"/>
    <property type="match status" value="1"/>
</dbReference>
<reference evidence="3" key="2">
    <citation type="journal article" date="2016" name="Int. J. Syst. Evol. Microbiol.">
        <title>Complete genome sequence and cell structure of Limnochorda pilosa, a Gram-negative spore-former within the phylum Firmicutes.</title>
        <authorList>
            <person name="Watanabe M."/>
            <person name="Kojima H."/>
            <person name="Fukui M."/>
        </authorList>
    </citation>
    <scope>NUCLEOTIDE SEQUENCE [LARGE SCALE GENOMIC DNA]</scope>
    <source>
        <strain evidence="3">HC45</strain>
    </source>
</reference>
<dbReference type="Proteomes" id="UP000065807">
    <property type="component" value="Chromosome"/>
</dbReference>
<sequence length="329" mass="34981">MAAIRRVGTVLAIAFALTFAIAPDAASAQGQVTRISIATGTTGGVYYPFGGALAEIWNRAVPGVEAVAEATGASAQNLRQIAAGQSQVAIAQGDVVYNAAHGEGQFEGRPIETRALMVIYPNVYHSVSLKSIAQRLGLTRIADVKGHRYSVGPPGSGNEVTTSQIFQALGMTYDDIKVQRLSYAETARALREGRLDAGSWFVGLGNATLQELDATNPVALLSIAAEDQAKVLEAFPYYTAFTIPGGTYPSVKEDVETIAVWNIIVVPADLPDDLAYQLAKAAYENVDYLAKVYPPGAPYVTLENLAKSPVPVHPGVLRYLQEQGVELSR</sequence>
<feature type="chain" id="PRO_5005486903" description="C4-dicarboxylate ABC transporter substrate-binding protein" evidence="1">
    <location>
        <begin position="29"/>
        <end position="329"/>
    </location>
</feature>
<dbReference type="SUPFAM" id="SSF53850">
    <property type="entry name" value="Periplasmic binding protein-like II"/>
    <property type="match status" value="1"/>
</dbReference>